<sequence length="50" mass="6087">MQYILTQFIFPLQKVFLVPQFLGFSFLYFNWLHPLSILFLHLIVVVRIFV</sequence>
<accession>A0A0E9UL84</accession>
<evidence type="ECO:0000313" key="2">
    <source>
        <dbReference type="EMBL" id="JAH66491.1"/>
    </source>
</evidence>
<evidence type="ECO:0000256" key="1">
    <source>
        <dbReference type="SAM" id="Phobius"/>
    </source>
</evidence>
<keyword evidence="1" id="KW-1133">Transmembrane helix</keyword>
<dbReference type="EMBL" id="GBXM01042086">
    <property type="protein sequence ID" value="JAH66491.1"/>
    <property type="molecule type" value="Transcribed_RNA"/>
</dbReference>
<protein>
    <submittedName>
        <fullName evidence="2">Uncharacterized protein</fullName>
    </submittedName>
</protein>
<feature type="transmembrane region" description="Helical" evidence="1">
    <location>
        <begin position="31"/>
        <end position="49"/>
    </location>
</feature>
<name>A0A0E9UL84_ANGAN</name>
<organism evidence="2">
    <name type="scientific">Anguilla anguilla</name>
    <name type="common">European freshwater eel</name>
    <name type="synonym">Muraena anguilla</name>
    <dbReference type="NCBI Taxonomy" id="7936"/>
    <lineage>
        <taxon>Eukaryota</taxon>
        <taxon>Metazoa</taxon>
        <taxon>Chordata</taxon>
        <taxon>Craniata</taxon>
        <taxon>Vertebrata</taxon>
        <taxon>Euteleostomi</taxon>
        <taxon>Actinopterygii</taxon>
        <taxon>Neopterygii</taxon>
        <taxon>Teleostei</taxon>
        <taxon>Anguilliformes</taxon>
        <taxon>Anguillidae</taxon>
        <taxon>Anguilla</taxon>
    </lineage>
</organism>
<keyword evidence="1" id="KW-0472">Membrane</keyword>
<proteinExistence type="predicted"/>
<reference evidence="2" key="2">
    <citation type="journal article" date="2015" name="Fish Shellfish Immunol.">
        <title>Early steps in the European eel (Anguilla anguilla)-Vibrio vulnificus interaction in the gills: Role of the RtxA13 toxin.</title>
        <authorList>
            <person name="Callol A."/>
            <person name="Pajuelo D."/>
            <person name="Ebbesson L."/>
            <person name="Teles M."/>
            <person name="MacKenzie S."/>
            <person name="Amaro C."/>
        </authorList>
    </citation>
    <scope>NUCLEOTIDE SEQUENCE</scope>
</reference>
<dbReference type="AlphaFoldDB" id="A0A0E9UL84"/>
<reference evidence="2" key="1">
    <citation type="submission" date="2014-11" db="EMBL/GenBank/DDBJ databases">
        <authorList>
            <person name="Amaro Gonzalez C."/>
        </authorList>
    </citation>
    <scope>NUCLEOTIDE SEQUENCE</scope>
</reference>
<keyword evidence="1" id="KW-0812">Transmembrane</keyword>